<evidence type="ECO:0000313" key="2">
    <source>
        <dbReference type="EMBL" id="KJZ73382.1"/>
    </source>
</evidence>
<feature type="compositionally biased region" description="Basic and acidic residues" evidence="1">
    <location>
        <begin position="354"/>
        <end position="377"/>
    </location>
</feature>
<accession>A0A0F7ZZ05</accession>
<proteinExistence type="predicted"/>
<protein>
    <submittedName>
        <fullName evidence="2">Uncharacterized protein</fullName>
    </submittedName>
</protein>
<dbReference type="OrthoDB" id="4586300at2759"/>
<feature type="region of interest" description="Disordered" evidence="1">
    <location>
        <begin position="241"/>
        <end position="262"/>
    </location>
</feature>
<evidence type="ECO:0000256" key="1">
    <source>
        <dbReference type="SAM" id="MobiDB-lite"/>
    </source>
</evidence>
<gene>
    <name evidence="2" type="ORF">HIM_07176</name>
</gene>
<feature type="region of interest" description="Disordered" evidence="1">
    <location>
        <begin position="345"/>
        <end position="384"/>
    </location>
</feature>
<name>A0A0F7ZZ05_9HYPO</name>
<feature type="region of interest" description="Disordered" evidence="1">
    <location>
        <begin position="294"/>
        <end position="318"/>
    </location>
</feature>
<reference evidence="2 3" key="1">
    <citation type="journal article" date="2014" name="Genome Biol. Evol.">
        <title>Comparative genomics and transcriptomics analyses reveal divergent lifestyle features of nematode endoparasitic fungus Hirsutella minnesotensis.</title>
        <authorList>
            <person name="Lai Y."/>
            <person name="Liu K."/>
            <person name="Zhang X."/>
            <person name="Zhang X."/>
            <person name="Li K."/>
            <person name="Wang N."/>
            <person name="Shu C."/>
            <person name="Wu Y."/>
            <person name="Wang C."/>
            <person name="Bushley K.E."/>
            <person name="Xiang M."/>
            <person name="Liu X."/>
        </authorList>
    </citation>
    <scope>NUCLEOTIDE SEQUENCE [LARGE SCALE GENOMIC DNA]</scope>
    <source>
        <strain evidence="2 3">3608</strain>
    </source>
</reference>
<dbReference type="Proteomes" id="UP000054481">
    <property type="component" value="Unassembled WGS sequence"/>
</dbReference>
<dbReference type="AlphaFoldDB" id="A0A0F7ZZ05"/>
<keyword evidence="3" id="KW-1185">Reference proteome</keyword>
<feature type="compositionally biased region" description="Basic and acidic residues" evidence="1">
    <location>
        <begin position="251"/>
        <end position="261"/>
    </location>
</feature>
<organism evidence="2 3">
    <name type="scientific">Hirsutella minnesotensis 3608</name>
    <dbReference type="NCBI Taxonomy" id="1043627"/>
    <lineage>
        <taxon>Eukaryota</taxon>
        <taxon>Fungi</taxon>
        <taxon>Dikarya</taxon>
        <taxon>Ascomycota</taxon>
        <taxon>Pezizomycotina</taxon>
        <taxon>Sordariomycetes</taxon>
        <taxon>Hypocreomycetidae</taxon>
        <taxon>Hypocreales</taxon>
        <taxon>Ophiocordycipitaceae</taxon>
        <taxon>Hirsutella</taxon>
    </lineage>
</organism>
<dbReference type="EMBL" id="KQ030535">
    <property type="protein sequence ID" value="KJZ73382.1"/>
    <property type="molecule type" value="Genomic_DNA"/>
</dbReference>
<feature type="region of interest" description="Disordered" evidence="1">
    <location>
        <begin position="42"/>
        <end position="73"/>
    </location>
</feature>
<feature type="compositionally biased region" description="Polar residues" evidence="1">
    <location>
        <begin position="295"/>
        <end position="312"/>
    </location>
</feature>
<evidence type="ECO:0000313" key="3">
    <source>
        <dbReference type="Proteomes" id="UP000054481"/>
    </source>
</evidence>
<sequence length="384" mass="43928">MSREGGPADGNIFVRFRQHVDSHISSGLNTLLGYSPSAPRRAIPDVSSSSPLDFPTRPETSFPMGTIQGREPGGRSFLDIFSSEYYSPLALRHLPQPIPNDLPPGIDSSVFTYKDAFEDLLAAAQGIPMLGLETRYEQSRLLNQMFPRGEPPIFWARRLESQGLIQFPMNARRQLDQPNWEFFRDELRRNADSVWRPYDSDLEETPDFRKTVDLCRDHLGDYIHEMRKEIEQLTNEARNRFVPPGVFPRETQNEDAKEESQRALPDTFNDLFSAVTTAFAEGQKTWDTFIKTIATPPSSSGSVQDEQASQGTKRVETRDEYTDRLGYHHTTITRKILDEQGREIGRETSVVVRPAERQQKSDDRSTREAEAGNRNDKNPGWFWK</sequence>